<reference evidence="8 9" key="1">
    <citation type="submission" date="2018-11" db="EMBL/GenBank/DDBJ databases">
        <title>Microbial catabolism of amino acid.</title>
        <authorList>
            <person name="Hibi M."/>
            <person name="Ogawa J."/>
        </authorList>
    </citation>
    <scope>NUCLEOTIDE SEQUENCE [LARGE SCALE GENOMIC DNA]</scope>
    <source>
        <strain evidence="8 9">C31-06</strain>
    </source>
</reference>
<dbReference type="PANTHER" id="PTHR42718:SF9">
    <property type="entry name" value="MAJOR FACILITATOR SUPERFAMILY MULTIDRUG TRANSPORTER MFSC"/>
    <property type="match status" value="1"/>
</dbReference>
<dbReference type="PROSITE" id="PS50850">
    <property type="entry name" value="MFS"/>
    <property type="match status" value="1"/>
</dbReference>
<feature type="transmembrane region" description="Helical" evidence="6">
    <location>
        <begin position="305"/>
        <end position="323"/>
    </location>
</feature>
<organism evidence="8 9">
    <name type="scientific">Rhodococcus wratislaviensis</name>
    <name type="common">Tsukamurella wratislaviensis</name>
    <dbReference type="NCBI Taxonomy" id="44752"/>
    <lineage>
        <taxon>Bacteria</taxon>
        <taxon>Bacillati</taxon>
        <taxon>Actinomycetota</taxon>
        <taxon>Actinomycetes</taxon>
        <taxon>Mycobacteriales</taxon>
        <taxon>Nocardiaceae</taxon>
        <taxon>Rhodococcus</taxon>
    </lineage>
</organism>
<feature type="transmembrane region" description="Helical" evidence="6">
    <location>
        <begin position="432"/>
        <end position="452"/>
    </location>
</feature>
<feature type="transmembrane region" description="Helical" evidence="6">
    <location>
        <begin position="335"/>
        <end position="354"/>
    </location>
</feature>
<accession>A0A402CEE8</accession>
<dbReference type="PRINTS" id="PR01036">
    <property type="entry name" value="TCRTETB"/>
</dbReference>
<dbReference type="Pfam" id="PF07690">
    <property type="entry name" value="MFS_1"/>
    <property type="match status" value="1"/>
</dbReference>
<proteinExistence type="predicted"/>
<dbReference type="PANTHER" id="PTHR42718">
    <property type="entry name" value="MAJOR FACILITATOR SUPERFAMILY MULTIDRUG TRANSPORTER MFSC"/>
    <property type="match status" value="1"/>
</dbReference>
<feature type="transmembrane region" description="Helical" evidence="6">
    <location>
        <begin position="49"/>
        <end position="68"/>
    </location>
</feature>
<keyword evidence="4 6" id="KW-1133">Transmembrane helix</keyword>
<evidence type="ECO:0000256" key="5">
    <source>
        <dbReference type="ARBA" id="ARBA00023136"/>
    </source>
</evidence>
<evidence type="ECO:0000256" key="4">
    <source>
        <dbReference type="ARBA" id="ARBA00022989"/>
    </source>
</evidence>
<sequence>MTSHPDTGPRSTLLLLGICAMTFVVYLDTSITPVALPDIVGDVGGGGTAAPWILDAYTLAFACLLLAGGVLGDRLGARRVMLAGALVFTIASIVCAVAPSIAVLVAARALQGVAAAALVPLSVAALSTHIRHPRARARAIGLWGGTAGVALAVGPLLGGVLVTATSWRALFWINIPICLVGFWCLRASLRRDRVASGQRMDLPGQLLFIAAGCGATLALIEGPHRGWSSPFILGCVGAAVIAIAAFTLWENRTATPLLPRGLLRIPEVAVACSVNFLGLFGLYGVLFVLTLYFQRDLGLSPLHTGLRFLPLFGMLGIASLTAASVARRLGTRPTMLTGLALIGTGLVGLVTIELSAPPAVYLGALGLLGAGIPLSGGVVAIAAMANAVPETTMGAASGAMNTFRQFGAVFGVAVAALLSPPSPTTAVTHLSATFLVAATGAALGAVLTAVTLRPKPTAAQAKAEPESIHSATR</sequence>
<evidence type="ECO:0000256" key="3">
    <source>
        <dbReference type="ARBA" id="ARBA00022692"/>
    </source>
</evidence>
<dbReference type="InterPro" id="IPR011701">
    <property type="entry name" value="MFS"/>
</dbReference>
<keyword evidence="9" id="KW-1185">Reference proteome</keyword>
<name>A0A402CEE8_RHOWR</name>
<dbReference type="RefSeq" id="WP_124394002.1">
    <property type="nucleotide sequence ID" value="NZ_BHYM01000049.1"/>
</dbReference>
<dbReference type="Proteomes" id="UP000287519">
    <property type="component" value="Unassembled WGS sequence"/>
</dbReference>
<dbReference type="SUPFAM" id="SSF103473">
    <property type="entry name" value="MFS general substrate transporter"/>
    <property type="match status" value="1"/>
</dbReference>
<dbReference type="GO" id="GO:0022857">
    <property type="term" value="F:transmembrane transporter activity"/>
    <property type="evidence" value="ECO:0007669"/>
    <property type="project" value="InterPro"/>
</dbReference>
<feature type="transmembrane region" description="Helical" evidence="6">
    <location>
        <begin position="268"/>
        <end position="293"/>
    </location>
</feature>
<dbReference type="Gene3D" id="1.20.1720.10">
    <property type="entry name" value="Multidrug resistance protein D"/>
    <property type="match status" value="1"/>
</dbReference>
<dbReference type="InterPro" id="IPR020846">
    <property type="entry name" value="MFS_dom"/>
</dbReference>
<evidence type="ECO:0000256" key="1">
    <source>
        <dbReference type="ARBA" id="ARBA00004651"/>
    </source>
</evidence>
<feature type="transmembrane region" description="Helical" evidence="6">
    <location>
        <begin position="109"/>
        <end position="128"/>
    </location>
</feature>
<keyword evidence="5 6" id="KW-0472">Membrane</keyword>
<comment type="caution">
    <text evidence="8">The sequence shown here is derived from an EMBL/GenBank/DDBJ whole genome shotgun (WGS) entry which is preliminary data.</text>
</comment>
<evidence type="ECO:0000259" key="7">
    <source>
        <dbReference type="PROSITE" id="PS50850"/>
    </source>
</evidence>
<dbReference type="EMBL" id="BHYM01000049">
    <property type="protein sequence ID" value="GCE41991.1"/>
    <property type="molecule type" value="Genomic_DNA"/>
</dbReference>
<feature type="transmembrane region" description="Helical" evidence="6">
    <location>
        <begin position="403"/>
        <end position="420"/>
    </location>
</feature>
<dbReference type="Gene3D" id="1.20.1250.20">
    <property type="entry name" value="MFS general substrate transporter like domains"/>
    <property type="match status" value="1"/>
</dbReference>
<evidence type="ECO:0000313" key="8">
    <source>
        <dbReference type="EMBL" id="GCE41991.1"/>
    </source>
</evidence>
<feature type="domain" description="Major facilitator superfamily (MFS) profile" evidence="7">
    <location>
        <begin position="14"/>
        <end position="456"/>
    </location>
</feature>
<keyword evidence="3 6" id="KW-0812">Transmembrane</keyword>
<dbReference type="CDD" id="cd17321">
    <property type="entry name" value="MFS_MMR_MDR_like"/>
    <property type="match status" value="1"/>
</dbReference>
<feature type="transmembrane region" description="Helical" evidence="6">
    <location>
        <begin position="169"/>
        <end position="189"/>
    </location>
</feature>
<dbReference type="OrthoDB" id="9781469at2"/>
<dbReference type="GO" id="GO:0005886">
    <property type="term" value="C:plasma membrane"/>
    <property type="evidence" value="ECO:0007669"/>
    <property type="project" value="UniProtKB-SubCell"/>
</dbReference>
<gene>
    <name evidence="8" type="ORF">Rhow_005650</name>
</gene>
<evidence type="ECO:0000256" key="2">
    <source>
        <dbReference type="ARBA" id="ARBA00022448"/>
    </source>
</evidence>
<protein>
    <submittedName>
        <fullName evidence="8">Putative transmembrane efflux protein</fullName>
    </submittedName>
</protein>
<evidence type="ECO:0000313" key="9">
    <source>
        <dbReference type="Proteomes" id="UP000287519"/>
    </source>
</evidence>
<keyword evidence="2" id="KW-0813">Transport</keyword>
<dbReference type="AlphaFoldDB" id="A0A402CEE8"/>
<feature type="transmembrane region" description="Helical" evidence="6">
    <location>
        <begin position="12"/>
        <end position="29"/>
    </location>
</feature>
<feature type="transmembrane region" description="Helical" evidence="6">
    <location>
        <begin position="201"/>
        <end position="220"/>
    </location>
</feature>
<evidence type="ECO:0000256" key="6">
    <source>
        <dbReference type="SAM" id="Phobius"/>
    </source>
</evidence>
<feature type="transmembrane region" description="Helical" evidence="6">
    <location>
        <begin position="80"/>
        <end position="103"/>
    </location>
</feature>
<feature type="transmembrane region" description="Helical" evidence="6">
    <location>
        <begin position="360"/>
        <end position="383"/>
    </location>
</feature>
<comment type="subcellular location">
    <subcellularLocation>
        <location evidence="1">Cell membrane</location>
        <topology evidence="1">Multi-pass membrane protein</topology>
    </subcellularLocation>
</comment>
<dbReference type="InterPro" id="IPR036259">
    <property type="entry name" value="MFS_trans_sf"/>
</dbReference>
<feature type="transmembrane region" description="Helical" evidence="6">
    <location>
        <begin position="226"/>
        <end position="248"/>
    </location>
</feature>
<feature type="transmembrane region" description="Helical" evidence="6">
    <location>
        <begin position="140"/>
        <end position="163"/>
    </location>
</feature>